<keyword evidence="2" id="KW-0805">Transcription regulation</keyword>
<dbReference type="SUPFAM" id="SSF46785">
    <property type="entry name" value="Winged helix' DNA-binding domain"/>
    <property type="match status" value="1"/>
</dbReference>
<dbReference type="PROSITE" id="PS50931">
    <property type="entry name" value="HTH_LYSR"/>
    <property type="match status" value="1"/>
</dbReference>
<dbReference type="GO" id="GO:0043565">
    <property type="term" value="F:sequence-specific DNA binding"/>
    <property type="evidence" value="ECO:0007669"/>
    <property type="project" value="TreeGrafter"/>
</dbReference>
<dbReference type="Pfam" id="PF03466">
    <property type="entry name" value="LysR_substrate"/>
    <property type="match status" value="1"/>
</dbReference>
<dbReference type="GO" id="GO:0003700">
    <property type="term" value="F:DNA-binding transcription factor activity"/>
    <property type="evidence" value="ECO:0007669"/>
    <property type="project" value="InterPro"/>
</dbReference>
<dbReference type="Pfam" id="PF00126">
    <property type="entry name" value="HTH_1"/>
    <property type="match status" value="1"/>
</dbReference>
<dbReference type="InterPro" id="IPR000847">
    <property type="entry name" value="LysR_HTH_N"/>
</dbReference>
<proteinExistence type="inferred from homology"/>
<evidence type="ECO:0000256" key="1">
    <source>
        <dbReference type="ARBA" id="ARBA00009437"/>
    </source>
</evidence>
<evidence type="ECO:0000256" key="4">
    <source>
        <dbReference type="ARBA" id="ARBA00023163"/>
    </source>
</evidence>
<dbReference type="EMBL" id="FKBS01000014">
    <property type="protein sequence ID" value="SAI21069.1"/>
    <property type="molecule type" value="Genomic_DNA"/>
</dbReference>
<evidence type="ECO:0000256" key="2">
    <source>
        <dbReference type="ARBA" id="ARBA00023015"/>
    </source>
</evidence>
<dbReference type="PANTHER" id="PTHR30537">
    <property type="entry name" value="HTH-TYPE TRANSCRIPTIONAL REGULATOR"/>
    <property type="match status" value="1"/>
</dbReference>
<dbReference type="PANTHER" id="PTHR30537:SF79">
    <property type="entry name" value="TRANSCRIPTIONAL REGULATOR-RELATED"/>
    <property type="match status" value="1"/>
</dbReference>
<dbReference type="AlphaFoldDB" id="A0A157NK21"/>
<evidence type="ECO:0000259" key="5">
    <source>
        <dbReference type="PROSITE" id="PS50931"/>
    </source>
</evidence>
<evidence type="ECO:0000313" key="6">
    <source>
        <dbReference type="EMBL" id="SAI21069.1"/>
    </source>
</evidence>
<feature type="domain" description="HTH lysR-type" evidence="5">
    <location>
        <begin position="11"/>
        <end position="66"/>
    </location>
</feature>
<dbReference type="Gene3D" id="1.10.10.10">
    <property type="entry name" value="Winged helix-like DNA-binding domain superfamily/Winged helix DNA-binding domain"/>
    <property type="match status" value="1"/>
</dbReference>
<dbReference type="SUPFAM" id="SSF53850">
    <property type="entry name" value="Periplasmic binding protein-like II"/>
    <property type="match status" value="1"/>
</dbReference>
<keyword evidence="3" id="KW-0238">DNA-binding</keyword>
<accession>A0A157NK21</accession>
<dbReference type="InterPro" id="IPR036388">
    <property type="entry name" value="WH-like_DNA-bd_sf"/>
</dbReference>
<dbReference type="Gene3D" id="3.40.190.10">
    <property type="entry name" value="Periplasmic binding protein-like II"/>
    <property type="match status" value="2"/>
</dbReference>
<keyword evidence="4" id="KW-0804">Transcription</keyword>
<dbReference type="InterPro" id="IPR036390">
    <property type="entry name" value="WH_DNA-bd_sf"/>
</dbReference>
<dbReference type="GO" id="GO:0006351">
    <property type="term" value="P:DNA-templated transcription"/>
    <property type="evidence" value="ECO:0007669"/>
    <property type="project" value="TreeGrafter"/>
</dbReference>
<dbReference type="InterPro" id="IPR005119">
    <property type="entry name" value="LysR_subst-bd"/>
</dbReference>
<dbReference type="InterPro" id="IPR058163">
    <property type="entry name" value="LysR-type_TF_proteobact-type"/>
</dbReference>
<gene>
    <name evidence="6" type="primary">gcvA_2</name>
    <name evidence="6" type="ORF">SAMEA1982600_01693</name>
</gene>
<comment type="similarity">
    <text evidence="1">Belongs to the LysR transcriptional regulatory family.</text>
</comment>
<name>A0A157NK21_9BORD</name>
<protein>
    <submittedName>
        <fullName evidence="6">LysR family transcriptional regulator</fullName>
    </submittedName>
</protein>
<organism evidence="6 7">
    <name type="scientific">Bordetella ansorpii</name>
    <dbReference type="NCBI Taxonomy" id="288768"/>
    <lineage>
        <taxon>Bacteria</taxon>
        <taxon>Pseudomonadati</taxon>
        <taxon>Pseudomonadota</taxon>
        <taxon>Betaproteobacteria</taxon>
        <taxon>Burkholderiales</taxon>
        <taxon>Alcaligenaceae</taxon>
        <taxon>Bordetella</taxon>
    </lineage>
</organism>
<evidence type="ECO:0000313" key="7">
    <source>
        <dbReference type="Proteomes" id="UP000077037"/>
    </source>
</evidence>
<sequence>MDQLGKKMRLPSIQGLLAFEAVARLRSVNLAAEELSITPSAVSHRIRQLETQLAVRFFSGRDFSLSLEGVAYLARVREAIVALQQVPGHQTSPRPDMRRLRVAVTPTFSRQILLPRLAVFCHTYPDIELILQVTTPVRNMTAEEADIELRFGTGPFHDREFLLLQADEVSAVCSLDYLRRHGPFNDFATDDMVSRAQLLRTPLESWSTWFKAHGIDLPEPVMGNQFSDLGLMLDAAAAGLGVALMRLKLGQTWLASGQLVRLSTRSVPSPNAYFLCWRPGAMERVECATFVDWLRRAMDD</sequence>
<dbReference type="Proteomes" id="UP000077037">
    <property type="component" value="Unassembled WGS sequence"/>
</dbReference>
<evidence type="ECO:0000256" key="3">
    <source>
        <dbReference type="ARBA" id="ARBA00023125"/>
    </source>
</evidence>
<reference evidence="6 7" key="1">
    <citation type="submission" date="2016-03" db="EMBL/GenBank/DDBJ databases">
        <authorList>
            <consortium name="Pathogen Informatics"/>
        </authorList>
    </citation>
    <scope>NUCLEOTIDE SEQUENCE [LARGE SCALE GENOMIC DNA]</scope>
    <source>
        <strain evidence="6 7">NCTC13364</strain>
    </source>
</reference>